<dbReference type="EMBL" id="DVMO01000035">
    <property type="protein sequence ID" value="HIU27158.1"/>
    <property type="molecule type" value="Genomic_DNA"/>
</dbReference>
<evidence type="ECO:0000313" key="3">
    <source>
        <dbReference type="EMBL" id="HIU27158.1"/>
    </source>
</evidence>
<sequence>MGKGYRQGRLGEEIRKVISGMLLHQIKDPRLSSMISISGVEVTADGSYATCYVSTLDMSKSPEEKEAHEKEILAGLASASGLMRNEIGKQVRMRRTPQLIFKMDHSMEYGEHIDKILDSMDFDSYQKDEDEGGEDPAE</sequence>
<reference evidence="3" key="1">
    <citation type="submission" date="2020-10" db="EMBL/GenBank/DDBJ databases">
        <authorList>
            <person name="Gilroy R."/>
        </authorList>
    </citation>
    <scope>NUCLEOTIDE SEQUENCE</scope>
    <source>
        <strain evidence="3">11300</strain>
    </source>
</reference>
<dbReference type="InterPro" id="IPR000238">
    <property type="entry name" value="RbfA"/>
</dbReference>
<keyword evidence="2" id="KW-0963">Cytoplasm</keyword>
<dbReference type="InterPro" id="IPR023799">
    <property type="entry name" value="RbfA_dom_sf"/>
</dbReference>
<comment type="subcellular location">
    <subcellularLocation>
        <location evidence="2">Cytoplasm</location>
    </subcellularLocation>
</comment>
<dbReference type="AlphaFoldDB" id="A0A9D1L8I1"/>
<evidence type="ECO:0000256" key="2">
    <source>
        <dbReference type="HAMAP-Rule" id="MF_00003"/>
    </source>
</evidence>
<protein>
    <recommendedName>
        <fullName evidence="2">Ribosome-binding factor A</fullName>
    </recommendedName>
</protein>
<name>A0A9D1L8I1_9FIRM</name>
<dbReference type="HAMAP" id="MF_00003">
    <property type="entry name" value="RbfA"/>
    <property type="match status" value="1"/>
</dbReference>
<comment type="caution">
    <text evidence="3">The sequence shown here is derived from an EMBL/GenBank/DDBJ whole genome shotgun (WGS) entry which is preliminary data.</text>
</comment>
<dbReference type="InterPro" id="IPR020053">
    <property type="entry name" value="Ribosome-bd_factorA_CS"/>
</dbReference>
<dbReference type="InterPro" id="IPR015946">
    <property type="entry name" value="KH_dom-like_a/b"/>
</dbReference>
<dbReference type="PROSITE" id="PS01319">
    <property type="entry name" value="RBFA"/>
    <property type="match status" value="1"/>
</dbReference>
<dbReference type="GO" id="GO:0043024">
    <property type="term" value="F:ribosomal small subunit binding"/>
    <property type="evidence" value="ECO:0007669"/>
    <property type="project" value="TreeGrafter"/>
</dbReference>
<evidence type="ECO:0000256" key="1">
    <source>
        <dbReference type="ARBA" id="ARBA00022517"/>
    </source>
</evidence>
<dbReference type="NCBIfam" id="TIGR00082">
    <property type="entry name" value="rbfA"/>
    <property type="match status" value="1"/>
</dbReference>
<dbReference type="Gene3D" id="3.30.300.20">
    <property type="match status" value="1"/>
</dbReference>
<proteinExistence type="inferred from homology"/>
<gene>
    <name evidence="2 3" type="primary">rbfA</name>
    <name evidence="3" type="ORF">IAD16_02100</name>
</gene>
<reference evidence="3" key="2">
    <citation type="journal article" date="2021" name="PeerJ">
        <title>Extensive microbial diversity within the chicken gut microbiome revealed by metagenomics and culture.</title>
        <authorList>
            <person name="Gilroy R."/>
            <person name="Ravi A."/>
            <person name="Getino M."/>
            <person name="Pursley I."/>
            <person name="Horton D.L."/>
            <person name="Alikhan N.F."/>
            <person name="Baker D."/>
            <person name="Gharbi K."/>
            <person name="Hall N."/>
            <person name="Watson M."/>
            <person name="Adriaenssens E.M."/>
            <person name="Foster-Nyarko E."/>
            <person name="Jarju S."/>
            <person name="Secka A."/>
            <person name="Antonio M."/>
            <person name="Oren A."/>
            <person name="Chaudhuri R.R."/>
            <person name="La Ragione R."/>
            <person name="Hildebrand F."/>
            <person name="Pallen M.J."/>
        </authorList>
    </citation>
    <scope>NUCLEOTIDE SEQUENCE</scope>
    <source>
        <strain evidence="3">11300</strain>
    </source>
</reference>
<evidence type="ECO:0000313" key="4">
    <source>
        <dbReference type="Proteomes" id="UP000824091"/>
    </source>
</evidence>
<dbReference type="Proteomes" id="UP000824091">
    <property type="component" value="Unassembled WGS sequence"/>
</dbReference>
<comment type="function">
    <text evidence="2">One of several proteins that assist in the late maturation steps of the functional core of the 30S ribosomal subunit. Associates with free 30S ribosomal subunits (but not with 30S subunits that are part of 70S ribosomes or polysomes). Required for efficient processing of 16S rRNA. May interact with the 5'-terminal helix region of 16S rRNA.</text>
</comment>
<dbReference type="PANTHER" id="PTHR33515">
    <property type="entry name" value="RIBOSOME-BINDING FACTOR A, CHLOROPLASTIC-RELATED"/>
    <property type="match status" value="1"/>
</dbReference>
<dbReference type="GO" id="GO:0030490">
    <property type="term" value="P:maturation of SSU-rRNA"/>
    <property type="evidence" value="ECO:0007669"/>
    <property type="project" value="UniProtKB-UniRule"/>
</dbReference>
<comment type="subunit">
    <text evidence="2">Monomer. Binds 30S ribosomal subunits, but not 50S ribosomal subunits or 70S ribosomes.</text>
</comment>
<dbReference type="PANTHER" id="PTHR33515:SF1">
    <property type="entry name" value="RIBOSOME-BINDING FACTOR A, CHLOROPLASTIC-RELATED"/>
    <property type="match status" value="1"/>
</dbReference>
<keyword evidence="1 2" id="KW-0690">Ribosome biogenesis</keyword>
<dbReference type="Pfam" id="PF02033">
    <property type="entry name" value="RBFA"/>
    <property type="match status" value="1"/>
</dbReference>
<organism evidence="3 4">
    <name type="scientific">Candidatus Fimisoma avicola</name>
    <dbReference type="NCBI Taxonomy" id="2840826"/>
    <lineage>
        <taxon>Bacteria</taxon>
        <taxon>Bacillati</taxon>
        <taxon>Bacillota</taxon>
        <taxon>Clostridia</taxon>
        <taxon>Eubacteriales</taxon>
        <taxon>Candidatus Fimisoma</taxon>
    </lineage>
</organism>
<dbReference type="SUPFAM" id="SSF89919">
    <property type="entry name" value="Ribosome-binding factor A, RbfA"/>
    <property type="match status" value="1"/>
</dbReference>
<comment type="similarity">
    <text evidence="2">Belongs to the RbfA family.</text>
</comment>
<dbReference type="GO" id="GO:0005829">
    <property type="term" value="C:cytosol"/>
    <property type="evidence" value="ECO:0007669"/>
    <property type="project" value="TreeGrafter"/>
</dbReference>
<accession>A0A9D1L8I1</accession>